<evidence type="ECO:0000313" key="2">
    <source>
        <dbReference type="EMBL" id="MBR0560606.1"/>
    </source>
</evidence>
<sequence length="394" mass="42616">MTTPPKSPSSPPKSAANSSLLLSSGLTNNISNPSSKTDKPDINWAEQANRLSDIGKEKSAQINSIASSVYKQGSSVAQEAQKTLSNPEQRRKFLERYGKTLKIGAAATVIIGAIAYWGASHEASRIADQKIHSLLANSGLSSNIQYASVSATPWGSVTLHDVTFTDDYNNDIDEKLKIAKISIRNANIGKTLPSNMTINASGIECSFTNTTTCPIISPQSKNTLLSIGYTTLKGNAKLSYKFHNGNIILTSNGGLYNGFTWGLHATLSGIPEKTFKEIPDLIKNQSAFSLIQILGVVDDVAVSNVDLQIDTRDISKRLHAVPDTNIPEPDISKSHPLSPLQNWDINGGRLEIHTHSEKAIPLMRQSLFGMPFLNPAFRSPSNFIEATNAKISTE</sequence>
<reference evidence="2 3" key="1">
    <citation type="submission" date="2021-04" db="EMBL/GenBank/DDBJ databases">
        <title>The complete genome sequence of Neokomagataea sp. TBRC 2177.</title>
        <authorList>
            <person name="Charoenyingcharoen P."/>
            <person name="Yukphan P."/>
        </authorList>
    </citation>
    <scope>NUCLEOTIDE SEQUENCE [LARGE SCALE GENOMIC DNA]</scope>
    <source>
        <strain evidence="2 3">TBRC 2177</strain>
    </source>
</reference>
<dbReference type="EMBL" id="JAGRQH010000011">
    <property type="protein sequence ID" value="MBR0560606.1"/>
    <property type="molecule type" value="Genomic_DNA"/>
</dbReference>
<name>A0ABS5E9M1_9PROT</name>
<feature type="compositionally biased region" description="Low complexity" evidence="1">
    <location>
        <begin position="12"/>
        <end position="24"/>
    </location>
</feature>
<gene>
    <name evidence="2" type="ORF">KB213_11150</name>
</gene>
<feature type="compositionally biased region" description="Polar residues" evidence="1">
    <location>
        <begin position="25"/>
        <end position="35"/>
    </location>
</feature>
<evidence type="ECO:0008006" key="4">
    <source>
        <dbReference type="Google" id="ProtNLM"/>
    </source>
</evidence>
<feature type="region of interest" description="Disordered" evidence="1">
    <location>
        <begin position="1"/>
        <end position="43"/>
    </location>
</feature>
<keyword evidence="3" id="KW-1185">Reference proteome</keyword>
<evidence type="ECO:0000313" key="3">
    <source>
        <dbReference type="Proteomes" id="UP000677812"/>
    </source>
</evidence>
<protein>
    <recommendedName>
        <fullName evidence="4">DUF945 family protein</fullName>
    </recommendedName>
</protein>
<evidence type="ECO:0000256" key="1">
    <source>
        <dbReference type="SAM" id="MobiDB-lite"/>
    </source>
</evidence>
<dbReference type="RefSeq" id="WP_211683160.1">
    <property type="nucleotide sequence ID" value="NZ_JAGRQH010000011.1"/>
</dbReference>
<comment type="caution">
    <text evidence="2">The sequence shown here is derived from an EMBL/GenBank/DDBJ whole genome shotgun (WGS) entry which is preliminary data.</text>
</comment>
<organism evidence="2 3">
    <name type="scientific">Neokomagataea anthophila</name>
    <dbReference type="NCBI Taxonomy" id="2826925"/>
    <lineage>
        <taxon>Bacteria</taxon>
        <taxon>Pseudomonadati</taxon>
        <taxon>Pseudomonadota</taxon>
        <taxon>Alphaproteobacteria</taxon>
        <taxon>Acetobacterales</taxon>
        <taxon>Acetobacteraceae</taxon>
        <taxon>Neokomagataea</taxon>
    </lineage>
</organism>
<proteinExistence type="predicted"/>
<feature type="compositionally biased region" description="Pro residues" evidence="1">
    <location>
        <begin position="1"/>
        <end position="11"/>
    </location>
</feature>
<dbReference type="Proteomes" id="UP000677812">
    <property type="component" value="Unassembled WGS sequence"/>
</dbReference>
<accession>A0ABS5E9M1</accession>